<gene>
    <name evidence="6" type="ORF">SOCG_00196</name>
</gene>
<dbReference type="RefSeq" id="XP_013018070.1">
    <property type="nucleotide sequence ID" value="XM_013162616.1"/>
</dbReference>
<dbReference type="EC" id="2.1.1.22" evidence="2"/>
<dbReference type="GeneID" id="25029180"/>
<keyword evidence="5" id="KW-0949">S-adenosyl-L-methionine</keyword>
<evidence type="ECO:0000313" key="6">
    <source>
        <dbReference type="EMBL" id="EPX72433.1"/>
    </source>
</evidence>
<dbReference type="PANTHER" id="PTHR12303:SF6">
    <property type="entry name" value="CARNOSINE N-METHYLTRANSFERASE"/>
    <property type="match status" value="1"/>
</dbReference>
<accession>S9PYA8</accession>
<keyword evidence="7" id="KW-1185">Reference proteome</keyword>
<evidence type="ECO:0000256" key="4">
    <source>
        <dbReference type="ARBA" id="ARBA00022679"/>
    </source>
</evidence>
<reference evidence="6 7" key="1">
    <citation type="journal article" date="2011" name="Science">
        <title>Comparative functional genomics of the fission yeasts.</title>
        <authorList>
            <person name="Rhind N."/>
            <person name="Chen Z."/>
            <person name="Yassour M."/>
            <person name="Thompson D.A."/>
            <person name="Haas B.J."/>
            <person name="Habib N."/>
            <person name="Wapinski I."/>
            <person name="Roy S."/>
            <person name="Lin M.F."/>
            <person name="Heiman D.I."/>
            <person name="Young S.K."/>
            <person name="Furuya K."/>
            <person name="Guo Y."/>
            <person name="Pidoux A."/>
            <person name="Chen H.M."/>
            <person name="Robbertse B."/>
            <person name="Goldberg J.M."/>
            <person name="Aoki K."/>
            <person name="Bayne E.H."/>
            <person name="Berlin A.M."/>
            <person name="Desjardins C.A."/>
            <person name="Dobbs E."/>
            <person name="Dukaj L."/>
            <person name="Fan L."/>
            <person name="FitzGerald M.G."/>
            <person name="French C."/>
            <person name="Gujja S."/>
            <person name="Hansen K."/>
            <person name="Keifenheim D."/>
            <person name="Levin J.Z."/>
            <person name="Mosher R.A."/>
            <person name="Mueller C.A."/>
            <person name="Pfiffner J."/>
            <person name="Priest M."/>
            <person name="Russ C."/>
            <person name="Smialowska A."/>
            <person name="Swoboda P."/>
            <person name="Sykes S.M."/>
            <person name="Vaughn M."/>
            <person name="Vengrova S."/>
            <person name="Yoder R."/>
            <person name="Zeng Q."/>
            <person name="Allshire R."/>
            <person name="Baulcombe D."/>
            <person name="Birren B.W."/>
            <person name="Brown W."/>
            <person name="Ekwall K."/>
            <person name="Kellis M."/>
            <person name="Leatherwood J."/>
            <person name="Levin H."/>
            <person name="Margalit H."/>
            <person name="Martienssen R."/>
            <person name="Nieduszynski C.A."/>
            <person name="Spatafora J.W."/>
            <person name="Friedman N."/>
            <person name="Dalgaard J.Z."/>
            <person name="Baumann P."/>
            <person name="Niki H."/>
            <person name="Regev A."/>
            <person name="Nusbaum C."/>
        </authorList>
    </citation>
    <scope>NUCLEOTIDE SEQUENCE [LARGE SCALE GENOMIC DNA]</scope>
    <source>
        <strain evidence="7">yFS286</strain>
    </source>
</reference>
<sequence>MEYDEEEEKILKQVLSAFVLYRKYGHTLIQQKRKLMSQLSFEHKDLLLQDSENNFLKHLSRLDECVKRNSVVAEAIVQAGIPVFYPSFDVNNLPHVSSEMMQKVCSTLKQLARDWSEESVNERQVTYVPILRELDSLFPARLTDRSQIRILVPGSGLGRLAFDIAAQGFSCQGNEFSYFMLLTSHYMLNCVSTVNEFTIHPYIHSFSNHVTRDNQAAEVAIPDVVPAEYLNQGAFFSMAAGDFIEVYGDKSSENQFHVVVTCFFIDTAKNVLNYLDVIKNTLADGGYWINVGPLLYHFENDCESQNENPTIELTLDQLLHVMDSMGFEVLKHDSCTTSYMGDSRSMLEWIYHPHFWVSRIQKTNLQHLVA</sequence>
<dbReference type="InterPro" id="IPR012901">
    <property type="entry name" value="CARME"/>
</dbReference>
<proteinExistence type="inferred from homology"/>
<keyword evidence="4" id="KW-0808">Transferase</keyword>
<dbReference type="EMBL" id="KE503207">
    <property type="protein sequence ID" value="EPX72433.1"/>
    <property type="molecule type" value="Genomic_DNA"/>
</dbReference>
<dbReference type="eggNOG" id="KOG2798">
    <property type="taxonomic scope" value="Eukaryota"/>
</dbReference>
<dbReference type="Gene3D" id="3.40.50.150">
    <property type="entry name" value="Vaccinia Virus protein VP39"/>
    <property type="match status" value="1"/>
</dbReference>
<dbReference type="GO" id="GO:0032259">
    <property type="term" value="P:methylation"/>
    <property type="evidence" value="ECO:0007669"/>
    <property type="project" value="UniProtKB-KW"/>
</dbReference>
<dbReference type="Pfam" id="PF07942">
    <property type="entry name" value="CARME"/>
    <property type="match status" value="1"/>
</dbReference>
<dbReference type="Proteomes" id="UP000016088">
    <property type="component" value="Unassembled WGS sequence"/>
</dbReference>
<dbReference type="PANTHER" id="PTHR12303">
    <property type="entry name" value="CARNOSINE N-METHYLTRANSFERASE"/>
    <property type="match status" value="1"/>
</dbReference>
<dbReference type="HOGENOM" id="CLU_030612_1_2_1"/>
<dbReference type="AlphaFoldDB" id="S9PYA8"/>
<organism evidence="6 7">
    <name type="scientific">Schizosaccharomyces octosporus (strain yFS286)</name>
    <name type="common">Fission yeast</name>
    <name type="synonym">Octosporomyces octosporus</name>
    <dbReference type="NCBI Taxonomy" id="483514"/>
    <lineage>
        <taxon>Eukaryota</taxon>
        <taxon>Fungi</taxon>
        <taxon>Dikarya</taxon>
        <taxon>Ascomycota</taxon>
        <taxon>Taphrinomycotina</taxon>
        <taxon>Schizosaccharomycetes</taxon>
        <taxon>Schizosaccharomycetales</taxon>
        <taxon>Schizosaccharomycetaceae</taxon>
        <taxon>Schizosaccharomyces</taxon>
    </lineage>
</organism>
<keyword evidence="3 6" id="KW-0489">Methyltransferase</keyword>
<evidence type="ECO:0000313" key="7">
    <source>
        <dbReference type="Proteomes" id="UP000016088"/>
    </source>
</evidence>
<dbReference type="GO" id="GO:0030735">
    <property type="term" value="F:carnosine N-methyltransferase activity"/>
    <property type="evidence" value="ECO:0007669"/>
    <property type="project" value="UniProtKB-EC"/>
</dbReference>
<name>S9PYA8_SCHOY</name>
<dbReference type="VEuPathDB" id="FungiDB:SOCG_00196"/>
<dbReference type="InterPro" id="IPR029063">
    <property type="entry name" value="SAM-dependent_MTases_sf"/>
</dbReference>
<evidence type="ECO:0000256" key="2">
    <source>
        <dbReference type="ARBA" id="ARBA00012003"/>
    </source>
</evidence>
<protein>
    <recommendedName>
        <fullName evidence="2">carnosine N-methyltransferase</fullName>
        <ecNumber evidence="2">2.1.1.22</ecNumber>
    </recommendedName>
</protein>
<evidence type="ECO:0000256" key="5">
    <source>
        <dbReference type="ARBA" id="ARBA00022691"/>
    </source>
</evidence>
<comment type="similarity">
    <text evidence="1">Belongs to the carnosine N-methyltransferase family.</text>
</comment>
<dbReference type="SMART" id="SM01296">
    <property type="entry name" value="N2227"/>
    <property type="match status" value="1"/>
</dbReference>
<dbReference type="OrthoDB" id="978at2759"/>
<evidence type="ECO:0000256" key="3">
    <source>
        <dbReference type="ARBA" id="ARBA00022603"/>
    </source>
</evidence>
<evidence type="ECO:0000256" key="1">
    <source>
        <dbReference type="ARBA" id="ARBA00010086"/>
    </source>
</evidence>
<dbReference type="OMA" id="GSMSMCA"/>
<dbReference type="SUPFAM" id="SSF53335">
    <property type="entry name" value="S-adenosyl-L-methionine-dependent methyltransferases"/>
    <property type="match status" value="1"/>
</dbReference>